<sequence>MAGGAAAIVSIQNAVAPDNATDEEKALPIAWKTYCVTVNRLDVNKQQ</sequence>
<dbReference type="AlphaFoldDB" id="A0A8K0XYR6"/>
<gene>
    <name evidence="1" type="ORF">JJB97_16825</name>
</gene>
<organism evidence="1 2">
    <name type="scientific">Tenebrionibacter intestinalis</name>
    <dbReference type="NCBI Taxonomy" id="2799638"/>
    <lineage>
        <taxon>Bacteria</taxon>
        <taxon>Pseudomonadati</taxon>
        <taxon>Pseudomonadota</taxon>
        <taxon>Gammaproteobacteria</taxon>
        <taxon>Enterobacterales</taxon>
        <taxon>Enterobacteriaceae</taxon>
        <taxon>Tenebrionibacter/Tenebrionicola group</taxon>
        <taxon>Tenebrionibacter</taxon>
    </lineage>
</organism>
<dbReference type="Pfam" id="PF02413">
    <property type="entry name" value="Caudo_TAP"/>
    <property type="match status" value="1"/>
</dbReference>
<evidence type="ECO:0000313" key="2">
    <source>
        <dbReference type="Proteomes" id="UP000659047"/>
    </source>
</evidence>
<accession>A0A8K0XYR6</accession>
<dbReference type="Proteomes" id="UP000659047">
    <property type="component" value="Unassembled WGS sequence"/>
</dbReference>
<protein>
    <submittedName>
        <fullName evidence="1">Tail fiber assembly protein</fullName>
    </submittedName>
</protein>
<keyword evidence="2" id="KW-1185">Reference proteome</keyword>
<reference evidence="1" key="1">
    <citation type="submission" date="2021-01" db="EMBL/GenBank/DDBJ databases">
        <title>Intestinitalea alba gen. nov., sp. nov., a novel genus of the family Enterobacteriaceae, isolated from the gut of the plastic-eating mealworm Tenebrio molitor L.</title>
        <authorList>
            <person name="Yang Y."/>
        </authorList>
    </citation>
    <scope>NUCLEOTIDE SEQUENCE</scope>
    <source>
        <strain evidence="1">BIT-L3</strain>
    </source>
</reference>
<dbReference type="EMBL" id="JAEPBH010000066">
    <property type="protein sequence ID" value="MBK4716958.1"/>
    <property type="molecule type" value="Genomic_DNA"/>
</dbReference>
<proteinExistence type="predicted"/>
<comment type="caution">
    <text evidence="1">The sequence shown here is derived from an EMBL/GenBank/DDBJ whole genome shotgun (WGS) entry which is preliminary data.</text>
</comment>
<dbReference type="InterPro" id="IPR003458">
    <property type="entry name" value="Phage_T4_Gp38_tail_assem"/>
</dbReference>
<evidence type="ECO:0000313" key="1">
    <source>
        <dbReference type="EMBL" id="MBK4716958.1"/>
    </source>
</evidence>
<name>A0A8K0XYR6_9ENTR</name>